<sequence>MSPRRGLTLTEIVDATAGIADREGLSQLSIGAVAKELNIKPPSLYNHVSGLTELQDLLAVHGCRSLSEKLQNASVNFSKEEALKRLCYDYIKFATLHPGQYEAASRPASDENTELRAAQEKVVEVVRDFFYQFGLEEERSVHLIRMLRSMLHGFVTLEAARGFGLPYDLQDTLDVMIETFIIGIKKRK</sequence>
<keyword evidence="5" id="KW-1185">Reference proteome</keyword>
<reference evidence="4 5" key="1">
    <citation type="submission" date="2018-02" db="EMBL/GenBank/DDBJ databases">
        <title>Jeotgalibacillus proteolyticum sp. nov. a protease producing bacterium isolated from ocean sediments of Laizhou Bay.</title>
        <authorList>
            <person name="Li Y."/>
        </authorList>
    </citation>
    <scope>NUCLEOTIDE SEQUENCE [LARGE SCALE GENOMIC DNA]</scope>
    <source>
        <strain evidence="4 5">22-7</strain>
    </source>
</reference>
<dbReference type="Gene3D" id="1.10.357.10">
    <property type="entry name" value="Tetracycline Repressor, domain 2"/>
    <property type="match status" value="1"/>
</dbReference>
<evidence type="ECO:0000259" key="3">
    <source>
        <dbReference type="Pfam" id="PF13305"/>
    </source>
</evidence>
<dbReference type="OrthoDB" id="509229at2"/>
<dbReference type="EMBL" id="PREZ01000003">
    <property type="protein sequence ID" value="PPA70899.1"/>
    <property type="molecule type" value="Genomic_DNA"/>
</dbReference>
<protein>
    <submittedName>
        <fullName evidence="4">TetR family transcriptional regulator</fullName>
    </submittedName>
</protein>
<gene>
    <name evidence="4" type="ORF">C4B60_08925</name>
</gene>
<dbReference type="SUPFAM" id="SSF46689">
    <property type="entry name" value="Homeodomain-like"/>
    <property type="match status" value="1"/>
</dbReference>
<dbReference type="Gene3D" id="1.10.10.60">
    <property type="entry name" value="Homeodomain-like"/>
    <property type="match status" value="1"/>
</dbReference>
<evidence type="ECO:0000313" key="5">
    <source>
        <dbReference type="Proteomes" id="UP000239047"/>
    </source>
</evidence>
<dbReference type="Proteomes" id="UP000239047">
    <property type="component" value="Unassembled WGS sequence"/>
</dbReference>
<keyword evidence="2" id="KW-0804">Transcription</keyword>
<name>A0A2S5GD37_9BACL</name>
<evidence type="ECO:0000256" key="1">
    <source>
        <dbReference type="ARBA" id="ARBA00023015"/>
    </source>
</evidence>
<evidence type="ECO:0000256" key="2">
    <source>
        <dbReference type="ARBA" id="ARBA00023163"/>
    </source>
</evidence>
<comment type="caution">
    <text evidence="4">The sequence shown here is derived from an EMBL/GenBank/DDBJ whole genome shotgun (WGS) entry which is preliminary data.</text>
</comment>
<dbReference type="InterPro" id="IPR036271">
    <property type="entry name" value="Tet_transcr_reg_TetR-rel_C_sf"/>
</dbReference>
<dbReference type="Pfam" id="PF13305">
    <property type="entry name" value="TetR_C_33"/>
    <property type="match status" value="1"/>
</dbReference>
<evidence type="ECO:0000313" key="4">
    <source>
        <dbReference type="EMBL" id="PPA70899.1"/>
    </source>
</evidence>
<accession>A0A2S5GD37</accession>
<proteinExistence type="predicted"/>
<feature type="domain" description="HTH-type transcriptional regulator MT1864/Rv1816-like C-terminal" evidence="3">
    <location>
        <begin position="83"/>
        <end position="180"/>
    </location>
</feature>
<keyword evidence="1" id="KW-0805">Transcription regulation</keyword>
<organism evidence="4 5">
    <name type="scientific">Jeotgalibacillus proteolyticus</name>
    <dbReference type="NCBI Taxonomy" id="2082395"/>
    <lineage>
        <taxon>Bacteria</taxon>
        <taxon>Bacillati</taxon>
        <taxon>Bacillota</taxon>
        <taxon>Bacilli</taxon>
        <taxon>Bacillales</taxon>
        <taxon>Caryophanaceae</taxon>
        <taxon>Jeotgalibacillus</taxon>
    </lineage>
</organism>
<dbReference type="RefSeq" id="WP_104057648.1">
    <property type="nucleotide sequence ID" value="NZ_PREZ01000003.1"/>
</dbReference>
<dbReference type="AlphaFoldDB" id="A0A2S5GD37"/>
<dbReference type="InterPro" id="IPR009057">
    <property type="entry name" value="Homeodomain-like_sf"/>
</dbReference>
<dbReference type="SUPFAM" id="SSF48498">
    <property type="entry name" value="Tetracyclin repressor-like, C-terminal domain"/>
    <property type="match status" value="1"/>
</dbReference>
<dbReference type="InterPro" id="IPR025996">
    <property type="entry name" value="MT1864/Rv1816-like_C"/>
</dbReference>